<evidence type="ECO:0000313" key="2">
    <source>
        <dbReference type="EMBL" id="EME68952.1"/>
    </source>
</evidence>
<reference evidence="2 3" key="1">
    <citation type="journal article" date="2014" name="Genome Announc.">
        <title>Draft Genome Sequence of Magnetospirillum sp. Strain SO-1, a Freshwater Magnetotactic Bacterium Isolated from the Ol'khovka River, Russia.</title>
        <authorList>
            <person name="Grouzdev D.S."/>
            <person name="Dziuba M.V."/>
            <person name="Sukhacheva M.S."/>
            <person name="Mardanov A.V."/>
            <person name="Beletskiy A.V."/>
            <person name="Kuznetsov B.B."/>
            <person name="Skryabin K.G."/>
        </authorList>
    </citation>
    <scope>NUCLEOTIDE SEQUENCE [LARGE SCALE GENOMIC DNA]</scope>
    <source>
        <strain evidence="2 3">SO-1</strain>
    </source>
</reference>
<protein>
    <submittedName>
        <fullName evidence="2">Phosphohistidine phosphatase, SixA</fullName>
    </submittedName>
</protein>
<dbReference type="RefSeq" id="WP_008619398.1">
    <property type="nucleotide sequence ID" value="NZ_AONQ01000047.1"/>
</dbReference>
<sequence>MAEAVTDMRKLFLLRHAKSSWDDPAAEDFDRPLNGRGRKDARRMGRYMAGQGIRPGIALVSGAARTRATWEMIESHLEGVPVSIEAELYEAGKSRLLTRLRGLDEHMESALLIGHNPGIGRLAEVLADHHGEAALLAELADKFPTGALAVIELNIDHWGELEAGRGRLAAFVRPKDLETPSPAGNSAL</sequence>
<dbReference type="STRING" id="1244869.H261_15952"/>
<dbReference type="InterPro" id="IPR013078">
    <property type="entry name" value="His_Pase_superF_clade-1"/>
</dbReference>
<dbReference type="PANTHER" id="PTHR47623:SF1">
    <property type="entry name" value="OS09G0287300 PROTEIN"/>
    <property type="match status" value="1"/>
</dbReference>
<dbReference type="eggNOG" id="COG2062">
    <property type="taxonomic scope" value="Bacteria"/>
</dbReference>
<gene>
    <name evidence="2" type="ORF">H261_15952</name>
</gene>
<accession>M2ZNR9</accession>
<keyword evidence="3" id="KW-1185">Reference proteome</keyword>
<proteinExistence type="predicted"/>
<dbReference type="Gene3D" id="3.40.50.1240">
    <property type="entry name" value="Phosphoglycerate mutase-like"/>
    <property type="match status" value="1"/>
</dbReference>
<evidence type="ECO:0000256" key="1">
    <source>
        <dbReference type="PIRSR" id="PIRSR613078-2"/>
    </source>
</evidence>
<dbReference type="InterPro" id="IPR029033">
    <property type="entry name" value="His_PPase_superfam"/>
</dbReference>
<dbReference type="SUPFAM" id="SSF53254">
    <property type="entry name" value="Phosphoglycerate mutase-like"/>
    <property type="match status" value="1"/>
</dbReference>
<evidence type="ECO:0000313" key="3">
    <source>
        <dbReference type="Proteomes" id="UP000011744"/>
    </source>
</evidence>
<dbReference type="CDD" id="cd07067">
    <property type="entry name" value="HP_PGM_like"/>
    <property type="match status" value="1"/>
</dbReference>
<dbReference type="PATRIC" id="fig|1244869.3.peg.3200"/>
<dbReference type="Proteomes" id="UP000011744">
    <property type="component" value="Unassembled WGS sequence"/>
</dbReference>
<dbReference type="AlphaFoldDB" id="M2ZNR9"/>
<dbReference type="PANTHER" id="PTHR47623">
    <property type="entry name" value="OS09G0287300 PROTEIN"/>
    <property type="match status" value="1"/>
</dbReference>
<dbReference type="Pfam" id="PF00300">
    <property type="entry name" value="His_Phos_1"/>
    <property type="match status" value="1"/>
</dbReference>
<dbReference type="OrthoDB" id="9810154at2"/>
<name>M2ZNR9_9PROT</name>
<dbReference type="SMART" id="SM00855">
    <property type="entry name" value="PGAM"/>
    <property type="match status" value="1"/>
</dbReference>
<organism evidence="2 3">
    <name type="scientific">Paramagnetospirillum caucaseum</name>
    <dbReference type="NCBI Taxonomy" id="1244869"/>
    <lineage>
        <taxon>Bacteria</taxon>
        <taxon>Pseudomonadati</taxon>
        <taxon>Pseudomonadota</taxon>
        <taxon>Alphaproteobacteria</taxon>
        <taxon>Rhodospirillales</taxon>
        <taxon>Magnetospirillaceae</taxon>
        <taxon>Paramagnetospirillum</taxon>
    </lineage>
</organism>
<dbReference type="EMBL" id="AONQ01000047">
    <property type="protein sequence ID" value="EME68952.1"/>
    <property type="molecule type" value="Genomic_DNA"/>
</dbReference>
<feature type="binding site" evidence="1">
    <location>
        <position position="65"/>
    </location>
    <ligand>
        <name>substrate</name>
    </ligand>
</feature>
<comment type="caution">
    <text evidence="2">The sequence shown here is derived from an EMBL/GenBank/DDBJ whole genome shotgun (WGS) entry which is preliminary data.</text>
</comment>